<dbReference type="GO" id="GO:0008654">
    <property type="term" value="P:phospholipid biosynthetic process"/>
    <property type="evidence" value="ECO:0007669"/>
    <property type="project" value="InterPro"/>
</dbReference>
<organism evidence="4 5">
    <name type="scientific">Caulobacter henricii</name>
    <dbReference type="NCBI Taxonomy" id="69395"/>
    <lineage>
        <taxon>Bacteria</taxon>
        <taxon>Pseudomonadati</taxon>
        <taxon>Pseudomonadota</taxon>
        <taxon>Alphaproteobacteria</taxon>
        <taxon>Caulobacterales</taxon>
        <taxon>Caulobacteraceae</taxon>
        <taxon>Caulobacter</taxon>
    </lineage>
</organism>
<dbReference type="PROSITE" id="PS00379">
    <property type="entry name" value="CDP_ALCOHOL_P_TRANSF"/>
    <property type="match status" value="1"/>
</dbReference>
<protein>
    <submittedName>
        <fullName evidence="4">Phosphatidylglycerophosphate synthase</fullName>
    </submittedName>
</protein>
<dbReference type="InterPro" id="IPR043130">
    <property type="entry name" value="CDP-OH_PTrfase_TM_dom"/>
</dbReference>
<proteinExistence type="inferred from homology"/>
<keyword evidence="1 2" id="KW-0808">Transferase</keyword>
<evidence type="ECO:0000256" key="3">
    <source>
        <dbReference type="SAM" id="Phobius"/>
    </source>
</evidence>
<reference evidence="4 5" key="1">
    <citation type="submission" date="2015-10" db="EMBL/GenBank/DDBJ databases">
        <title>Conservation of the essential genome among Caulobacter and Brevundimonas species.</title>
        <authorList>
            <person name="Scott D."/>
            <person name="Ely B."/>
        </authorList>
    </citation>
    <scope>NUCLEOTIDE SEQUENCE [LARGE SCALE GENOMIC DNA]</scope>
    <source>
        <strain evidence="4 5">CB4</strain>
    </source>
</reference>
<evidence type="ECO:0000313" key="4">
    <source>
        <dbReference type="EMBL" id="ALL13239.1"/>
    </source>
</evidence>
<accession>A0A0P0NYJ9</accession>
<dbReference type="InterPro" id="IPR000462">
    <property type="entry name" value="CDP-OH_P_trans"/>
</dbReference>
<dbReference type="KEGG" id="chq:AQ619_07660"/>
<feature type="transmembrane region" description="Helical" evidence="3">
    <location>
        <begin position="258"/>
        <end position="287"/>
    </location>
</feature>
<keyword evidence="3" id="KW-0812">Transmembrane</keyword>
<gene>
    <name evidence="4" type="ORF">AQ619_07660</name>
</gene>
<keyword evidence="5" id="KW-1185">Reference proteome</keyword>
<comment type="similarity">
    <text evidence="2">Belongs to the CDP-alcohol phosphatidyltransferase class-I family.</text>
</comment>
<keyword evidence="3" id="KW-1133">Transmembrane helix</keyword>
<keyword evidence="3" id="KW-0472">Membrane</keyword>
<dbReference type="STRING" id="69395.AQ619_07660"/>
<evidence type="ECO:0000313" key="5">
    <source>
        <dbReference type="Proteomes" id="UP000056905"/>
    </source>
</evidence>
<name>A0A0P0NYJ9_9CAUL</name>
<dbReference type="AlphaFoldDB" id="A0A0P0NYJ9"/>
<dbReference type="Pfam" id="PF01066">
    <property type="entry name" value="CDP-OH_P_transf"/>
    <property type="match status" value="1"/>
</dbReference>
<dbReference type="EMBL" id="CP013002">
    <property type="protein sequence ID" value="ALL13239.1"/>
    <property type="molecule type" value="Genomic_DNA"/>
</dbReference>
<dbReference type="Gene3D" id="1.20.120.1760">
    <property type="match status" value="1"/>
</dbReference>
<feature type="transmembrane region" description="Helical" evidence="3">
    <location>
        <begin position="193"/>
        <end position="221"/>
    </location>
</feature>
<dbReference type="GO" id="GO:0016780">
    <property type="term" value="F:phosphotransferase activity, for other substituted phosphate groups"/>
    <property type="evidence" value="ECO:0007669"/>
    <property type="project" value="InterPro"/>
</dbReference>
<dbReference type="GO" id="GO:0016020">
    <property type="term" value="C:membrane"/>
    <property type="evidence" value="ECO:0007669"/>
    <property type="project" value="InterPro"/>
</dbReference>
<dbReference type="Proteomes" id="UP000056905">
    <property type="component" value="Chromosome"/>
</dbReference>
<dbReference type="InterPro" id="IPR048254">
    <property type="entry name" value="CDP_ALCOHOL_P_TRANSF_CS"/>
</dbReference>
<evidence type="ECO:0000256" key="1">
    <source>
        <dbReference type="ARBA" id="ARBA00022679"/>
    </source>
</evidence>
<sequence>MTDGSNQDGAARRTAITIGEASTRIWGMSSAERLSRIYGRVGLAETTADALPASGEVVIVDAGWVFDEALIRALAGRSGVAMVDDSGRVVAAHLPVGQATGAVAGDLAGLPAEIPHLSALDIGSSYNSELRKREPPVLERLTPETVDAVEKRLFKGSYKGVTDLVTKYVWPAPARVITRWCALARITPNQVTFASFLMVLAAFALFWTGQYGWGLVCAWIMTFLDTVDGKLARVTLTSSKWGNVFDHGIDLIHPPFWWWAWLVGLGSLGLSPPHAGLLLAIVVGGYVAQRVEEGIFLGLFKVEMHAWRPFDSFFRLITARRNPNLLFLTASTLVGRPDVGFILVAAWTAICFVVHASQIVQGLLTPKGGVTSWLSR</sequence>
<evidence type="ECO:0000256" key="2">
    <source>
        <dbReference type="RuleBase" id="RU003750"/>
    </source>
</evidence>